<name>A5ATT0_VITVI</name>
<organism evidence="1">
    <name type="scientific">Vitis vinifera</name>
    <name type="common">Grape</name>
    <dbReference type="NCBI Taxonomy" id="29760"/>
    <lineage>
        <taxon>Eukaryota</taxon>
        <taxon>Viridiplantae</taxon>
        <taxon>Streptophyta</taxon>
        <taxon>Embryophyta</taxon>
        <taxon>Tracheophyta</taxon>
        <taxon>Spermatophyta</taxon>
        <taxon>Magnoliopsida</taxon>
        <taxon>eudicotyledons</taxon>
        <taxon>Gunneridae</taxon>
        <taxon>Pentapetalae</taxon>
        <taxon>rosids</taxon>
        <taxon>Vitales</taxon>
        <taxon>Vitaceae</taxon>
        <taxon>Viteae</taxon>
        <taxon>Vitis</taxon>
    </lineage>
</organism>
<sequence length="86" mass="9567">MSTRKNGIPDVKCRRTEFLPGWTELCCKGDRLRVQGVGTPLPDDTECAWLSGSTPSGFLKRTCGDLPYPDSLREKHTTLMNITPGR</sequence>
<evidence type="ECO:0000313" key="1">
    <source>
        <dbReference type="EMBL" id="CAN67137.1"/>
    </source>
</evidence>
<reference evidence="1" key="1">
    <citation type="journal article" date="2007" name="PLoS ONE">
        <title>The first genome sequence of an elite grapevine cultivar (Pinot noir Vitis vinifera L.): coping with a highly heterozygous genome.</title>
        <authorList>
            <person name="Velasco R."/>
            <person name="Zharkikh A."/>
            <person name="Troggio M."/>
            <person name="Cartwright D.A."/>
            <person name="Cestaro A."/>
            <person name="Pruss D."/>
            <person name="Pindo M."/>
            <person name="FitzGerald L.M."/>
            <person name="Vezzulli S."/>
            <person name="Reid J."/>
            <person name="Malacarne G."/>
            <person name="Iliev D."/>
            <person name="Coppola G."/>
            <person name="Wardell B."/>
            <person name="Micheletti D."/>
            <person name="Macalma T."/>
            <person name="Facci M."/>
            <person name="Mitchell J.T."/>
            <person name="Perazzolli M."/>
            <person name="Eldredge G."/>
            <person name="Gatto P."/>
            <person name="Oyzerski R."/>
            <person name="Moretto M."/>
            <person name="Gutin N."/>
            <person name="Stefanini M."/>
            <person name="Chen Y."/>
            <person name="Segala C."/>
            <person name="Davenport C."/>
            <person name="Dematte L."/>
            <person name="Mraz A."/>
            <person name="Battilana J."/>
            <person name="Stormo K."/>
            <person name="Costa F."/>
            <person name="Tao Q."/>
            <person name="Si-Ammour A."/>
            <person name="Harkins T."/>
            <person name="Lackey A."/>
            <person name="Perbost C."/>
            <person name="Taillon B."/>
            <person name="Stella A."/>
            <person name="Solovyev V."/>
            <person name="Fawcett J.A."/>
            <person name="Sterck L."/>
            <person name="Vandepoele K."/>
            <person name="Grando S.M."/>
            <person name="Toppo S."/>
            <person name="Moser C."/>
            <person name="Lanchbury J."/>
            <person name="Bogden R."/>
            <person name="Skolnick M."/>
            <person name="Sgaramella V."/>
            <person name="Bhatnagar S.K."/>
            <person name="Fontana P."/>
            <person name="Gutin A."/>
            <person name="Van de Peer Y."/>
            <person name="Salamini F."/>
            <person name="Viola R."/>
        </authorList>
    </citation>
    <scope>NUCLEOTIDE SEQUENCE</scope>
</reference>
<proteinExistence type="predicted"/>
<protein>
    <submittedName>
        <fullName evidence="1">Uncharacterized protein</fullName>
    </submittedName>
</protein>
<accession>A5ATT0</accession>
<dbReference type="EMBL" id="AM435281">
    <property type="protein sequence ID" value="CAN67137.1"/>
    <property type="molecule type" value="Genomic_DNA"/>
</dbReference>
<dbReference type="AlphaFoldDB" id="A5ATT0"/>
<gene>
    <name evidence="1" type="ORF">VITISV_027990</name>
</gene>